<evidence type="ECO:0000256" key="2">
    <source>
        <dbReference type="SAM" id="MobiDB-lite"/>
    </source>
</evidence>
<dbReference type="RefSeq" id="WP_006652117.1">
    <property type="nucleotide sequence ID" value="NZ_AOIM01000013.1"/>
</dbReference>
<dbReference type="Proteomes" id="UP000011519">
    <property type="component" value="Unassembled WGS sequence"/>
</dbReference>
<evidence type="ECO:0000313" key="5">
    <source>
        <dbReference type="Proteomes" id="UP000011519"/>
    </source>
</evidence>
<dbReference type="PANTHER" id="PTHR44520">
    <property type="entry name" value="RESPONSE REGULATOR RCP1-RELATED"/>
    <property type="match status" value="1"/>
</dbReference>
<dbReference type="GO" id="GO:0000160">
    <property type="term" value="P:phosphorelay signal transduction system"/>
    <property type="evidence" value="ECO:0007669"/>
    <property type="project" value="InterPro"/>
</dbReference>
<comment type="caution">
    <text evidence="4">The sequence shown here is derived from an EMBL/GenBank/DDBJ whole genome shotgun (WGS) entry which is preliminary data.</text>
</comment>
<dbReference type="SMART" id="SM00448">
    <property type="entry name" value="REC"/>
    <property type="match status" value="1"/>
</dbReference>
<dbReference type="AlphaFoldDB" id="M0A5P3"/>
<sequence length="182" mass="20061">MTAADSPIDILLIEPNPGDSRLFTESFRDANLTNTIHTVTDGESALDFVHQRGPYADEPTPDLILLEPQLPRTTGFDVLAELKGEPVLCEIPVVVLTSSSTGEKIVKSHDIEADDYLQKPVSADEFLEFVQSVEEFWLTIVEQSSESSQEQSTDRNEQSGAREEQSAAPEEQSATQNRRSGP</sequence>
<reference evidence="4 5" key="1">
    <citation type="journal article" date="2014" name="PLoS Genet.">
        <title>Phylogenetically driven sequencing of extremely halophilic archaea reveals strategies for static and dynamic osmo-response.</title>
        <authorList>
            <person name="Becker E.A."/>
            <person name="Seitzer P.M."/>
            <person name="Tritt A."/>
            <person name="Larsen D."/>
            <person name="Krusor M."/>
            <person name="Yao A.I."/>
            <person name="Wu D."/>
            <person name="Madern D."/>
            <person name="Eisen J.A."/>
            <person name="Darling A.E."/>
            <person name="Facciotti M.T."/>
        </authorList>
    </citation>
    <scope>NUCLEOTIDE SEQUENCE [LARGE SCALE GENOMIC DNA]</scope>
    <source>
        <strain evidence="4 5">JCM 10989</strain>
    </source>
</reference>
<evidence type="ECO:0000259" key="3">
    <source>
        <dbReference type="PROSITE" id="PS50110"/>
    </source>
</evidence>
<feature type="region of interest" description="Disordered" evidence="2">
    <location>
        <begin position="143"/>
        <end position="182"/>
    </location>
</feature>
<evidence type="ECO:0000313" key="4">
    <source>
        <dbReference type="EMBL" id="ELY93879.1"/>
    </source>
</evidence>
<keyword evidence="5" id="KW-1185">Reference proteome</keyword>
<dbReference type="InterPro" id="IPR001789">
    <property type="entry name" value="Sig_transdc_resp-reg_receiver"/>
</dbReference>
<dbReference type="SUPFAM" id="SSF52172">
    <property type="entry name" value="CheY-like"/>
    <property type="match status" value="1"/>
</dbReference>
<dbReference type="InterPro" id="IPR052893">
    <property type="entry name" value="TCS_response_regulator"/>
</dbReference>
<dbReference type="PATRIC" id="fig|1227493.4.peg.834"/>
<comment type="caution">
    <text evidence="1">Lacks conserved residue(s) required for the propagation of feature annotation.</text>
</comment>
<dbReference type="Gene3D" id="3.40.50.2300">
    <property type="match status" value="1"/>
</dbReference>
<proteinExistence type="predicted"/>
<dbReference type="STRING" id="1227493.C483_04349"/>
<accession>M0A5P3</accession>
<protein>
    <submittedName>
        <fullName evidence="4">Response regulator receiver protein</fullName>
    </submittedName>
</protein>
<organism evidence="4 5">
    <name type="scientific">Natrialba hulunbeirensis JCM 10989</name>
    <dbReference type="NCBI Taxonomy" id="1227493"/>
    <lineage>
        <taxon>Archaea</taxon>
        <taxon>Methanobacteriati</taxon>
        <taxon>Methanobacteriota</taxon>
        <taxon>Stenosarchaea group</taxon>
        <taxon>Halobacteria</taxon>
        <taxon>Halobacteriales</taxon>
        <taxon>Natrialbaceae</taxon>
        <taxon>Natrialba</taxon>
    </lineage>
</organism>
<dbReference type="InterPro" id="IPR011006">
    <property type="entry name" value="CheY-like_superfamily"/>
</dbReference>
<dbReference type="CDD" id="cd17557">
    <property type="entry name" value="REC_Rcp-like"/>
    <property type="match status" value="1"/>
</dbReference>
<dbReference type="EMBL" id="AOIM01000013">
    <property type="protein sequence ID" value="ELY93879.1"/>
    <property type="molecule type" value="Genomic_DNA"/>
</dbReference>
<dbReference type="Pfam" id="PF00072">
    <property type="entry name" value="Response_reg"/>
    <property type="match status" value="1"/>
</dbReference>
<feature type="compositionally biased region" description="Basic and acidic residues" evidence="2">
    <location>
        <begin position="152"/>
        <end position="165"/>
    </location>
</feature>
<dbReference type="OrthoDB" id="9652at2157"/>
<name>M0A5P3_9EURY</name>
<dbReference type="PROSITE" id="PS50110">
    <property type="entry name" value="RESPONSE_REGULATORY"/>
    <property type="match status" value="1"/>
</dbReference>
<gene>
    <name evidence="4" type="ORF">C483_04349</name>
</gene>
<dbReference type="PANTHER" id="PTHR44520:SF2">
    <property type="entry name" value="RESPONSE REGULATOR RCP1"/>
    <property type="match status" value="1"/>
</dbReference>
<evidence type="ECO:0000256" key="1">
    <source>
        <dbReference type="PROSITE-ProRule" id="PRU00169"/>
    </source>
</evidence>
<feature type="domain" description="Response regulatory" evidence="3">
    <location>
        <begin position="9"/>
        <end position="134"/>
    </location>
</feature>